<accession>A0A1E3VKF2</accession>
<reference evidence="3 4" key="1">
    <citation type="journal article" date="2016" name="Environ. Microbiol.">
        <title>New Methyloceanibacter diversity from North Sea sediments includes methanotroph containing solely the soluble methane monooxygenase.</title>
        <authorList>
            <person name="Vekeman B."/>
            <person name="Kerckhof F.M."/>
            <person name="Cremers G."/>
            <person name="de Vos P."/>
            <person name="Vandamme P."/>
            <person name="Boon N."/>
            <person name="Op den Camp H.J."/>
            <person name="Heylen K."/>
        </authorList>
    </citation>
    <scope>NUCLEOTIDE SEQUENCE [LARGE SCALE GENOMIC DNA]</scope>
    <source>
        <strain evidence="3 4">R-67176</strain>
    </source>
</reference>
<dbReference type="AlphaFoldDB" id="A0A1E3VKF2"/>
<keyword evidence="1" id="KW-0067">ATP-binding</keyword>
<dbReference type="EMBL" id="LPWE01000013">
    <property type="protein sequence ID" value="ODR93993.1"/>
    <property type="molecule type" value="Genomic_DNA"/>
</dbReference>
<sequence>MSEPARGSLLIVAVSGRALARAAADAGYVPLVADFFADLDTQALAHTARKVPGDMARGFQWESLEPVLDALCAEAPSPPLGLVYGSGFEDRPELLDRIAARWMLLGNEAATVSAINDPGRFFAVLTRMAISHPDTRLEPPPDPEGWVAKRPGGAGGSHIAPARDRPAASNAYFQRLVSGRSVSALFASDETQAAVLGFSEQWGAPAPGRPWRYGGAAQPALLGAEAAEHMGEIVARVTTEFRLKGLNSADFLLDGDAPLLLEINPRPGATLDIFASTALPLMDIHVDAALHNRLPAQTPAFESAAASVIVFAPEALTIPQAMAWPDGAADLPKPAEQIDKERPICTLLARAESGDEARNLVQMRARELLAALNVAENPSYTDRFSAHNGPVDERRVRD</sequence>
<dbReference type="PROSITE" id="PS50975">
    <property type="entry name" value="ATP_GRASP"/>
    <property type="match status" value="1"/>
</dbReference>
<evidence type="ECO:0000313" key="4">
    <source>
        <dbReference type="Proteomes" id="UP000094172"/>
    </source>
</evidence>
<evidence type="ECO:0000259" key="2">
    <source>
        <dbReference type="PROSITE" id="PS50975"/>
    </source>
</evidence>
<feature type="domain" description="ATP-grasp" evidence="2">
    <location>
        <begin position="219"/>
        <end position="290"/>
    </location>
</feature>
<organism evidence="3 4">
    <name type="scientific">Methyloceanibacter stevinii</name>
    <dbReference type="NCBI Taxonomy" id="1774970"/>
    <lineage>
        <taxon>Bacteria</taxon>
        <taxon>Pseudomonadati</taxon>
        <taxon>Pseudomonadota</taxon>
        <taxon>Alphaproteobacteria</taxon>
        <taxon>Hyphomicrobiales</taxon>
        <taxon>Hyphomicrobiaceae</taxon>
        <taxon>Methyloceanibacter</taxon>
    </lineage>
</organism>
<name>A0A1E3VKF2_9HYPH</name>
<keyword evidence="1" id="KW-0547">Nucleotide-binding</keyword>
<dbReference type="InterPro" id="IPR016677">
    <property type="entry name" value="UCP016817_carboligase"/>
</dbReference>
<evidence type="ECO:0000313" key="3">
    <source>
        <dbReference type="EMBL" id="ODR93993.1"/>
    </source>
</evidence>
<dbReference type="STRING" id="1774970.AUC70_10410"/>
<dbReference type="SUPFAM" id="SSF56059">
    <property type="entry name" value="Glutathione synthetase ATP-binding domain-like"/>
    <property type="match status" value="1"/>
</dbReference>
<comment type="caution">
    <text evidence="3">The sequence shown here is derived from an EMBL/GenBank/DDBJ whole genome shotgun (WGS) entry which is preliminary data.</text>
</comment>
<gene>
    <name evidence="3" type="ORF">AUC70_10410</name>
</gene>
<dbReference type="GO" id="GO:0046872">
    <property type="term" value="F:metal ion binding"/>
    <property type="evidence" value="ECO:0007669"/>
    <property type="project" value="InterPro"/>
</dbReference>
<proteinExistence type="predicted"/>
<dbReference type="Pfam" id="PF02655">
    <property type="entry name" value="ATP-grasp_3"/>
    <property type="match status" value="1"/>
</dbReference>
<dbReference type="PIRSF" id="PIRSF016817">
    <property type="entry name" value="UCP016817_carboligase"/>
    <property type="match status" value="1"/>
</dbReference>
<dbReference type="Proteomes" id="UP000094172">
    <property type="component" value="Unassembled WGS sequence"/>
</dbReference>
<dbReference type="GO" id="GO:0005524">
    <property type="term" value="F:ATP binding"/>
    <property type="evidence" value="ECO:0007669"/>
    <property type="project" value="UniProtKB-UniRule"/>
</dbReference>
<dbReference type="Gene3D" id="3.30.470.20">
    <property type="entry name" value="ATP-grasp fold, B domain"/>
    <property type="match status" value="1"/>
</dbReference>
<dbReference type="InterPro" id="IPR011761">
    <property type="entry name" value="ATP-grasp"/>
</dbReference>
<dbReference type="InterPro" id="IPR003806">
    <property type="entry name" value="ATP-grasp_PylC-type"/>
</dbReference>
<evidence type="ECO:0000256" key="1">
    <source>
        <dbReference type="PROSITE-ProRule" id="PRU00409"/>
    </source>
</evidence>
<keyword evidence="4" id="KW-1185">Reference proteome</keyword>
<protein>
    <recommendedName>
        <fullName evidence="2">ATP-grasp domain-containing protein</fullName>
    </recommendedName>
</protein>